<feature type="domain" description="GGDEF" evidence="5">
    <location>
        <begin position="170"/>
        <end position="304"/>
    </location>
</feature>
<protein>
    <recommendedName>
        <fullName evidence="1">diguanylate cyclase</fullName>
        <ecNumber evidence="1">2.7.7.65</ecNumber>
    </recommendedName>
</protein>
<feature type="modified residue" description="4-aspartylphosphate" evidence="3">
    <location>
        <position position="59"/>
    </location>
</feature>
<dbReference type="GO" id="GO:0005886">
    <property type="term" value="C:plasma membrane"/>
    <property type="evidence" value="ECO:0007669"/>
    <property type="project" value="TreeGrafter"/>
</dbReference>
<dbReference type="PROSITE" id="PS50110">
    <property type="entry name" value="RESPONSE_REGULATORY"/>
    <property type="match status" value="1"/>
</dbReference>
<evidence type="ECO:0000313" key="7">
    <source>
        <dbReference type="Proteomes" id="UP000216998"/>
    </source>
</evidence>
<dbReference type="Proteomes" id="UP000216998">
    <property type="component" value="Unassembled WGS sequence"/>
</dbReference>
<dbReference type="InterPro" id="IPR050469">
    <property type="entry name" value="Diguanylate_Cyclase"/>
</dbReference>
<reference evidence="6 7" key="1">
    <citation type="submission" date="2017-07" db="EMBL/GenBank/DDBJ databases">
        <title>Niveispirillum cyanobacteriorum sp. nov., isolated from cyanobacterial aggregates in a eutrophic lake.</title>
        <authorList>
            <person name="Cai H."/>
        </authorList>
    </citation>
    <scope>NUCLEOTIDE SEQUENCE [LARGE SCALE GENOMIC DNA]</scope>
    <source>
        <strain evidence="7">TH1-14</strain>
    </source>
</reference>
<evidence type="ECO:0000313" key="6">
    <source>
        <dbReference type="EMBL" id="OYQ36278.1"/>
    </source>
</evidence>
<dbReference type="Gene3D" id="3.40.50.2300">
    <property type="match status" value="1"/>
</dbReference>
<dbReference type="EMBL" id="NOXU01000023">
    <property type="protein sequence ID" value="OYQ36278.1"/>
    <property type="molecule type" value="Genomic_DNA"/>
</dbReference>
<dbReference type="InterPro" id="IPR001789">
    <property type="entry name" value="Sig_transdc_resp-reg_receiver"/>
</dbReference>
<dbReference type="PANTHER" id="PTHR45138">
    <property type="entry name" value="REGULATORY COMPONENTS OF SENSORY TRANSDUCTION SYSTEM"/>
    <property type="match status" value="1"/>
</dbReference>
<dbReference type="InterPro" id="IPR029787">
    <property type="entry name" value="Nucleotide_cyclase"/>
</dbReference>
<dbReference type="SMART" id="SM00448">
    <property type="entry name" value="REC"/>
    <property type="match status" value="1"/>
</dbReference>
<dbReference type="Pfam" id="PF00072">
    <property type="entry name" value="Response_reg"/>
    <property type="match status" value="1"/>
</dbReference>
<dbReference type="Pfam" id="PF00990">
    <property type="entry name" value="GGDEF"/>
    <property type="match status" value="1"/>
</dbReference>
<proteinExistence type="predicted"/>
<dbReference type="InterPro" id="IPR043128">
    <property type="entry name" value="Rev_trsase/Diguanyl_cyclase"/>
</dbReference>
<dbReference type="GO" id="GO:0043709">
    <property type="term" value="P:cell adhesion involved in single-species biofilm formation"/>
    <property type="evidence" value="ECO:0007669"/>
    <property type="project" value="TreeGrafter"/>
</dbReference>
<organism evidence="6 7">
    <name type="scientific">Niveispirillum lacus</name>
    <dbReference type="NCBI Taxonomy" id="1981099"/>
    <lineage>
        <taxon>Bacteria</taxon>
        <taxon>Pseudomonadati</taxon>
        <taxon>Pseudomonadota</taxon>
        <taxon>Alphaproteobacteria</taxon>
        <taxon>Rhodospirillales</taxon>
        <taxon>Azospirillaceae</taxon>
        <taxon>Niveispirillum</taxon>
    </lineage>
</organism>
<dbReference type="Gene3D" id="3.30.70.270">
    <property type="match status" value="1"/>
</dbReference>
<keyword evidence="7" id="KW-1185">Reference proteome</keyword>
<dbReference type="InterPro" id="IPR011006">
    <property type="entry name" value="CheY-like_superfamily"/>
</dbReference>
<name>A0A255Z473_9PROT</name>
<evidence type="ECO:0000256" key="1">
    <source>
        <dbReference type="ARBA" id="ARBA00012528"/>
    </source>
</evidence>
<dbReference type="EC" id="2.7.7.65" evidence="1"/>
<dbReference type="SMART" id="SM00267">
    <property type="entry name" value="GGDEF"/>
    <property type="match status" value="1"/>
</dbReference>
<evidence type="ECO:0000259" key="4">
    <source>
        <dbReference type="PROSITE" id="PS50110"/>
    </source>
</evidence>
<dbReference type="SUPFAM" id="SSF55073">
    <property type="entry name" value="Nucleotide cyclase"/>
    <property type="match status" value="1"/>
</dbReference>
<sequence>MPFVHAPDKPRILIVDDDVGTIRLLAQVVRELGDVRFATGGADALTAARTENPDLVLLDAEMEGMDGFETCAALRRLPGMEAVPILFVTSHTGVAVEIRALAAGAVDFITKPFHPHIVEARVRTHLALKQRTDALMRLATMDGLTGIANRRAFDGALAQETERLVQGGVGPLSLILADVDHFKRYNDFYGHQAGDDCLRAVAGALSGALRRPGEIAARFGGEEFAILLPGHDADAAIMAAERLRRAVAALCLAHVARPDGDLVTISAGAASLTSPGDAASLVAAADQALYRAKASGRNRVAMAG</sequence>
<dbReference type="GO" id="GO:0000160">
    <property type="term" value="P:phosphorelay signal transduction system"/>
    <property type="evidence" value="ECO:0007669"/>
    <property type="project" value="InterPro"/>
</dbReference>
<feature type="domain" description="Response regulatory" evidence="4">
    <location>
        <begin position="11"/>
        <end position="126"/>
    </location>
</feature>
<dbReference type="FunFam" id="3.30.70.270:FF:000001">
    <property type="entry name" value="Diguanylate cyclase domain protein"/>
    <property type="match status" value="1"/>
</dbReference>
<evidence type="ECO:0000256" key="2">
    <source>
        <dbReference type="ARBA" id="ARBA00034247"/>
    </source>
</evidence>
<evidence type="ECO:0000259" key="5">
    <source>
        <dbReference type="PROSITE" id="PS50887"/>
    </source>
</evidence>
<dbReference type="InterPro" id="IPR000160">
    <property type="entry name" value="GGDEF_dom"/>
</dbReference>
<gene>
    <name evidence="6" type="ORF">CHU95_05030</name>
</gene>
<dbReference type="AlphaFoldDB" id="A0A255Z473"/>
<comment type="catalytic activity">
    <reaction evidence="2">
        <text>2 GTP = 3',3'-c-di-GMP + 2 diphosphate</text>
        <dbReference type="Rhea" id="RHEA:24898"/>
        <dbReference type="ChEBI" id="CHEBI:33019"/>
        <dbReference type="ChEBI" id="CHEBI:37565"/>
        <dbReference type="ChEBI" id="CHEBI:58805"/>
        <dbReference type="EC" id="2.7.7.65"/>
    </reaction>
</comment>
<dbReference type="GO" id="GO:0052621">
    <property type="term" value="F:diguanylate cyclase activity"/>
    <property type="evidence" value="ECO:0007669"/>
    <property type="project" value="UniProtKB-EC"/>
</dbReference>
<dbReference type="GO" id="GO:1902201">
    <property type="term" value="P:negative regulation of bacterial-type flagellum-dependent cell motility"/>
    <property type="evidence" value="ECO:0007669"/>
    <property type="project" value="TreeGrafter"/>
</dbReference>
<dbReference type="OrthoDB" id="9812260at2"/>
<comment type="caution">
    <text evidence="6">The sequence shown here is derived from an EMBL/GenBank/DDBJ whole genome shotgun (WGS) entry which is preliminary data.</text>
</comment>
<dbReference type="PANTHER" id="PTHR45138:SF9">
    <property type="entry name" value="DIGUANYLATE CYCLASE DGCM-RELATED"/>
    <property type="match status" value="1"/>
</dbReference>
<dbReference type="SUPFAM" id="SSF52172">
    <property type="entry name" value="CheY-like"/>
    <property type="match status" value="1"/>
</dbReference>
<dbReference type="PROSITE" id="PS50887">
    <property type="entry name" value="GGDEF"/>
    <property type="match status" value="1"/>
</dbReference>
<dbReference type="CDD" id="cd01949">
    <property type="entry name" value="GGDEF"/>
    <property type="match status" value="1"/>
</dbReference>
<evidence type="ECO:0000256" key="3">
    <source>
        <dbReference type="PROSITE-ProRule" id="PRU00169"/>
    </source>
</evidence>
<dbReference type="NCBIfam" id="TIGR00254">
    <property type="entry name" value="GGDEF"/>
    <property type="match status" value="1"/>
</dbReference>
<keyword evidence="3" id="KW-0597">Phosphoprotein</keyword>
<accession>A0A255Z473</accession>